<feature type="non-terminal residue" evidence="24">
    <location>
        <position position="890"/>
    </location>
</feature>
<evidence type="ECO:0000256" key="22">
    <source>
        <dbReference type="SAM" id="MobiDB-lite"/>
    </source>
</evidence>
<dbReference type="Gene3D" id="3.40.50.300">
    <property type="entry name" value="P-loop containing nucleotide triphosphate hydrolases"/>
    <property type="match status" value="3"/>
</dbReference>
<evidence type="ECO:0000256" key="10">
    <source>
        <dbReference type="ARBA" id="ARBA00022840"/>
    </source>
</evidence>
<evidence type="ECO:0000256" key="12">
    <source>
        <dbReference type="ARBA" id="ARBA00023014"/>
    </source>
</evidence>
<evidence type="ECO:0000256" key="13">
    <source>
        <dbReference type="ARBA" id="ARBA00023235"/>
    </source>
</evidence>
<comment type="similarity">
    <text evidence="3">Belongs to the DEAD box helicase family. DEAH subfamily. DDX11/CHL1 sub-subfamily.</text>
</comment>
<dbReference type="GO" id="GO:0003677">
    <property type="term" value="F:DNA binding"/>
    <property type="evidence" value="ECO:0007669"/>
    <property type="project" value="InterPro"/>
</dbReference>
<evidence type="ECO:0000256" key="6">
    <source>
        <dbReference type="ARBA" id="ARBA00022723"/>
    </source>
</evidence>
<keyword evidence="25" id="KW-1185">Reference proteome</keyword>
<feature type="region of interest" description="Disordered" evidence="22">
    <location>
        <begin position="56"/>
        <end position="91"/>
    </location>
</feature>
<evidence type="ECO:0000256" key="8">
    <source>
        <dbReference type="ARBA" id="ARBA00022801"/>
    </source>
</evidence>
<dbReference type="AlphaFoldDB" id="A0A4P9X999"/>
<evidence type="ECO:0000259" key="23">
    <source>
        <dbReference type="PROSITE" id="PS51193"/>
    </source>
</evidence>
<dbReference type="NCBIfam" id="TIGR00604">
    <property type="entry name" value="rad3"/>
    <property type="match status" value="1"/>
</dbReference>
<dbReference type="SUPFAM" id="SSF52540">
    <property type="entry name" value="P-loop containing nucleoside triphosphate hydrolases"/>
    <property type="match status" value="1"/>
</dbReference>
<dbReference type="PANTHER" id="PTHR11472">
    <property type="entry name" value="DNA REPAIR DEAD HELICASE RAD3/XP-D SUBFAMILY MEMBER"/>
    <property type="match status" value="1"/>
</dbReference>
<keyword evidence="11" id="KW-0408">Iron</keyword>
<evidence type="ECO:0000256" key="18">
    <source>
        <dbReference type="ARBA" id="ARBA00044998"/>
    </source>
</evidence>
<dbReference type="GO" id="GO:0006139">
    <property type="term" value="P:nucleobase-containing compound metabolic process"/>
    <property type="evidence" value="ECO:0007669"/>
    <property type="project" value="InterPro"/>
</dbReference>
<evidence type="ECO:0000256" key="3">
    <source>
        <dbReference type="ARBA" id="ARBA00008435"/>
    </source>
</evidence>
<dbReference type="SMART" id="SM00491">
    <property type="entry name" value="HELICc2"/>
    <property type="match status" value="1"/>
</dbReference>
<organism evidence="24 25">
    <name type="scientific">Caulochytrium protostelioides</name>
    <dbReference type="NCBI Taxonomy" id="1555241"/>
    <lineage>
        <taxon>Eukaryota</taxon>
        <taxon>Fungi</taxon>
        <taxon>Fungi incertae sedis</taxon>
        <taxon>Chytridiomycota</taxon>
        <taxon>Chytridiomycota incertae sedis</taxon>
        <taxon>Chytridiomycetes</taxon>
        <taxon>Caulochytriales</taxon>
        <taxon>Caulochytriaceae</taxon>
        <taxon>Caulochytrium</taxon>
    </lineage>
</organism>
<accession>A0A4P9X999</accession>
<keyword evidence="12" id="KW-0411">Iron-sulfur</keyword>
<comment type="catalytic activity">
    <reaction evidence="21">
        <text>ATP + H2O = ADP + phosphate + H(+)</text>
        <dbReference type="Rhea" id="RHEA:13065"/>
        <dbReference type="ChEBI" id="CHEBI:15377"/>
        <dbReference type="ChEBI" id="CHEBI:15378"/>
        <dbReference type="ChEBI" id="CHEBI:30616"/>
        <dbReference type="ChEBI" id="CHEBI:43474"/>
        <dbReference type="ChEBI" id="CHEBI:456216"/>
        <dbReference type="EC" id="5.6.2.3"/>
    </reaction>
</comment>
<evidence type="ECO:0000256" key="1">
    <source>
        <dbReference type="ARBA" id="ARBA00001966"/>
    </source>
</evidence>
<evidence type="ECO:0000256" key="20">
    <source>
        <dbReference type="ARBA" id="ARBA00045702"/>
    </source>
</evidence>
<dbReference type="PANTHER" id="PTHR11472:SF41">
    <property type="entry name" value="ATP-DEPENDENT DNA HELICASE DDX11-RELATED"/>
    <property type="match status" value="1"/>
</dbReference>
<keyword evidence="8" id="KW-0378">Hydrolase</keyword>
<dbReference type="InterPro" id="IPR013020">
    <property type="entry name" value="Rad3/Chl1-like"/>
</dbReference>
<feature type="region of interest" description="Disordered" evidence="22">
    <location>
        <begin position="127"/>
        <end position="187"/>
    </location>
</feature>
<evidence type="ECO:0000256" key="7">
    <source>
        <dbReference type="ARBA" id="ARBA00022741"/>
    </source>
</evidence>
<dbReference type="InterPro" id="IPR045028">
    <property type="entry name" value="DinG/Rad3-like"/>
</dbReference>
<evidence type="ECO:0000256" key="15">
    <source>
        <dbReference type="ARBA" id="ARBA00023306"/>
    </source>
</evidence>
<name>A0A4P9X999_9FUNG</name>
<dbReference type="OrthoDB" id="24966at2759"/>
<gene>
    <name evidence="24" type="ORF">CXG81DRAFT_2747</name>
</gene>
<keyword evidence="9" id="KW-0347">Helicase</keyword>
<reference evidence="25" key="1">
    <citation type="journal article" date="2018" name="Nat. Microbiol.">
        <title>Leveraging single-cell genomics to expand the fungal tree of life.</title>
        <authorList>
            <person name="Ahrendt S.R."/>
            <person name="Quandt C.A."/>
            <person name="Ciobanu D."/>
            <person name="Clum A."/>
            <person name="Salamov A."/>
            <person name="Andreopoulos B."/>
            <person name="Cheng J.F."/>
            <person name="Woyke T."/>
            <person name="Pelin A."/>
            <person name="Henrissat B."/>
            <person name="Reynolds N.K."/>
            <person name="Benny G.L."/>
            <person name="Smith M.E."/>
            <person name="James T.Y."/>
            <person name="Grigoriev I.V."/>
        </authorList>
    </citation>
    <scope>NUCLEOTIDE SEQUENCE [LARGE SCALE GENOMIC DNA]</scope>
    <source>
        <strain evidence="25">ATCC 52028</strain>
    </source>
</reference>
<dbReference type="GO" id="GO:0005634">
    <property type="term" value="C:nucleus"/>
    <property type="evidence" value="ECO:0007669"/>
    <property type="project" value="UniProtKB-SubCell"/>
</dbReference>
<evidence type="ECO:0000256" key="16">
    <source>
        <dbReference type="ARBA" id="ARBA00029709"/>
    </source>
</evidence>
<dbReference type="GO" id="GO:0034085">
    <property type="term" value="P:establishment of sister chromatid cohesion"/>
    <property type="evidence" value="ECO:0007669"/>
    <property type="project" value="TreeGrafter"/>
</dbReference>
<dbReference type="GO" id="GO:0046872">
    <property type="term" value="F:metal ion binding"/>
    <property type="evidence" value="ECO:0007669"/>
    <property type="project" value="UniProtKB-KW"/>
</dbReference>
<dbReference type="InterPro" id="IPR006554">
    <property type="entry name" value="Helicase-like_DEXD_c2"/>
</dbReference>
<comment type="subcellular location">
    <subcellularLocation>
        <location evidence="2">Nucleus</location>
    </subcellularLocation>
</comment>
<evidence type="ECO:0000256" key="4">
    <source>
        <dbReference type="ARBA" id="ARBA00016387"/>
    </source>
</evidence>
<dbReference type="GO" id="GO:0016818">
    <property type="term" value="F:hydrolase activity, acting on acid anhydrides, in phosphorus-containing anhydrides"/>
    <property type="evidence" value="ECO:0007669"/>
    <property type="project" value="InterPro"/>
</dbReference>
<dbReference type="GO" id="GO:0043139">
    <property type="term" value="F:5'-3' DNA helicase activity"/>
    <property type="evidence" value="ECO:0007669"/>
    <property type="project" value="UniProtKB-EC"/>
</dbReference>
<dbReference type="Proteomes" id="UP000274922">
    <property type="component" value="Unassembled WGS sequence"/>
</dbReference>
<dbReference type="InterPro" id="IPR027417">
    <property type="entry name" value="P-loop_NTPase"/>
</dbReference>
<keyword evidence="7" id="KW-0547">Nucleotide-binding</keyword>
<comment type="function">
    <text evidence="20">ATP-dependent DNA helicase important for chromosome transmission and normal cell cycle progression in G(2)/M. May have a role in changing DNA topology to allow the loading of proteins involved in maintaining sister chromatid cohesion in the vicinity of the centromeres. Has a specific role in chromosome segregation during meiosis II.</text>
</comment>
<dbReference type="InterPro" id="IPR010614">
    <property type="entry name" value="RAD3-like_helicase_DEAD"/>
</dbReference>
<evidence type="ECO:0000256" key="14">
    <source>
        <dbReference type="ARBA" id="ARBA00023242"/>
    </source>
</evidence>
<comment type="cofactor">
    <cofactor evidence="1">
        <name>[4Fe-4S] cluster</name>
        <dbReference type="ChEBI" id="CHEBI:49883"/>
    </cofactor>
</comment>
<evidence type="ECO:0000313" key="24">
    <source>
        <dbReference type="EMBL" id="RKP01865.1"/>
    </source>
</evidence>
<evidence type="ECO:0000256" key="2">
    <source>
        <dbReference type="ARBA" id="ARBA00004123"/>
    </source>
</evidence>
<keyword evidence="14" id="KW-0539">Nucleus</keyword>
<evidence type="ECO:0000256" key="11">
    <source>
        <dbReference type="ARBA" id="ARBA00023004"/>
    </source>
</evidence>
<protein>
    <recommendedName>
        <fullName evidence="5">ATP-dependent DNA helicase CHL1</fullName>
        <ecNumber evidence="17">5.6.2.3</ecNumber>
    </recommendedName>
    <alternativeName>
        <fullName evidence="4">ATP-dependent DNA helicase chl1</fullName>
    </alternativeName>
    <alternativeName>
        <fullName evidence="16">Chromosome loss protein 1</fullName>
    </alternativeName>
    <alternativeName>
        <fullName evidence="18 19">DNA 5'-3' helicase CHL1</fullName>
    </alternativeName>
</protein>
<dbReference type="Pfam" id="PF13307">
    <property type="entry name" value="Helicase_C_2"/>
    <property type="match status" value="1"/>
</dbReference>
<dbReference type="InterPro" id="IPR006555">
    <property type="entry name" value="ATP-dep_Helicase_C"/>
</dbReference>
<keyword evidence="6" id="KW-0479">Metal-binding</keyword>
<evidence type="ECO:0000256" key="5">
    <source>
        <dbReference type="ARBA" id="ARBA00017386"/>
    </source>
</evidence>
<keyword evidence="15" id="KW-0131">Cell cycle</keyword>
<dbReference type="EC" id="5.6.2.3" evidence="17"/>
<dbReference type="Pfam" id="PF06733">
    <property type="entry name" value="DEAD_2"/>
    <property type="match status" value="1"/>
</dbReference>
<dbReference type="STRING" id="1555241.A0A4P9X999"/>
<dbReference type="GO" id="GO:0005524">
    <property type="term" value="F:ATP binding"/>
    <property type="evidence" value="ECO:0007669"/>
    <property type="project" value="UniProtKB-KW"/>
</dbReference>
<evidence type="ECO:0000256" key="17">
    <source>
        <dbReference type="ARBA" id="ARBA00044969"/>
    </source>
</evidence>
<evidence type="ECO:0000256" key="9">
    <source>
        <dbReference type="ARBA" id="ARBA00022806"/>
    </source>
</evidence>
<feature type="domain" description="Helicase ATP-binding" evidence="23">
    <location>
        <begin position="1"/>
        <end position="426"/>
    </location>
</feature>
<evidence type="ECO:0000256" key="19">
    <source>
        <dbReference type="ARBA" id="ARBA00045008"/>
    </source>
</evidence>
<proteinExistence type="inferred from homology"/>
<dbReference type="PROSITE" id="PS51193">
    <property type="entry name" value="HELICASE_ATP_BIND_2"/>
    <property type="match status" value="1"/>
</dbReference>
<feature type="compositionally biased region" description="Low complexity" evidence="22">
    <location>
        <begin position="61"/>
        <end position="73"/>
    </location>
</feature>
<feature type="non-terminal residue" evidence="24">
    <location>
        <position position="1"/>
    </location>
</feature>
<dbReference type="SMART" id="SM00488">
    <property type="entry name" value="DEXDc2"/>
    <property type="match status" value="1"/>
</dbReference>
<feature type="compositionally biased region" description="Basic and acidic residues" evidence="22">
    <location>
        <begin position="134"/>
        <end position="145"/>
    </location>
</feature>
<dbReference type="InterPro" id="IPR014013">
    <property type="entry name" value="Helic_SF1/SF2_ATP-bd_DinG/Rad3"/>
</dbReference>
<sequence length="890" mass="95648">WSVQQDFMEALYDALSTKKVGVFESPTGTGKSLSLLCAALAWLRDHAQRPDAEKIAEMKHASSTASTASFVTAPSQASQEPDWVEQQSLRREDSDAQRLVVQQAVVEEARQTRLARIRRAGASTLALRRAGTSRRADDDANHADGSDADDGGATHSDDEFLIDEETRLDSGWKHGRSAGGSGGTASRQDDIQRILASLDAAVADPTAPGAAEALPAPKIYYCSRTHSQMSQFIGELKKTAYREQTRVVPVGSRKNLCIHPDVSRLTSVTLINDRCLDKIKAKETSAASAGCAFYEREPHLRDQITDLVHSAPRDLEDLVALGRQWKTCPFYASRASLRDAHLVTVPYNVLLSAHARRAYDIDLENAIVIVDEAHNVVETIRDIHSAELGVADVDDAAAAVTAYLDRFRRRLGGSNLAIIRQIQAILRCLLAFLQQGNAAASTATATTTTTTTAQAAMPTAPADVQRFRPSDFIYQTGLDRYNMVEIENFLQNSRLPQKLKGYMEKRRAAAQAAAAAAAERDGTPLPPTDRGGASNALLQVTAFLSTLQHPDGAGILLCRRGAGGPADRVLRYLCLDAARHITDVARDARCVILAGGTLAPVSTLVQQLFADVPDALVARFACDHVVPATSILTTTVGEAGLPAAACPGERRVPLTFTHGRRSLPDTVAALGRTIGLVCENTPGGVVVMLPSYSYMEETVAAWRQSGLWDALARIKPVFMEPREAQRTERVLAQYSSTILQPNPAPSSHAGARHPRGGGRGGAVLFCVVGGKMSEGINFNDDLARAVVMVGLPFPSLVSPELREKLRFANTLGGRPDAGDALTCAAPPHAGPGAPRIASPAGVMYEDMCMRAVNQAIGRAIRHIGDHAAIILVDARYARPGILAKLPRWIQ</sequence>
<evidence type="ECO:0000313" key="25">
    <source>
        <dbReference type="Proteomes" id="UP000274922"/>
    </source>
</evidence>
<dbReference type="GO" id="GO:0051536">
    <property type="term" value="F:iron-sulfur cluster binding"/>
    <property type="evidence" value="ECO:0007669"/>
    <property type="project" value="UniProtKB-KW"/>
</dbReference>
<keyword evidence="10" id="KW-0067">ATP-binding</keyword>
<keyword evidence="13" id="KW-0413">Isomerase</keyword>
<dbReference type="EMBL" id="ML014159">
    <property type="protein sequence ID" value="RKP01865.1"/>
    <property type="molecule type" value="Genomic_DNA"/>
</dbReference>
<evidence type="ECO:0000256" key="21">
    <source>
        <dbReference type="ARBA" id="ARBA00048954"/>
    </source>
</evidence>